<dbReference type="Proteomes" id="UP000065511">
    <property type="component" value="Chromosome"/>
</dbReference>
<evidence type="ECO:0000313" key="4">
    <source>
        <dbReference type="EMBL" id="ALS01364.1"/>
    </source>
</evidence>
<evidence type="ECO:0000313" key="7">
    <source>
        <dbReference type="Proteomes" id="UP000183039"/>
    </source>
</evidence>
<evidence type="ECO:0000256" key="1">
    <source>
        <dbReference type="ARBA" id="ARBA00023015"/>
    </source>
</evidence>
<evidence type="ECO:0000256" key="2">
    <source>
        <dbReference type="ARBA" id="ARBA00023163"/>
    </source>
</evidence>
<dbReference type="KEGG" id="ess:ATZ33_08285"/>
<dbReference type="PANTHER" id="PTHR30185">
    <property type="entry name" value="CRYPTIC BETA-GLUCOSIDE BGL OPERON ANTITERMINATOR"/>
    <property type="match status" value="1"/>
</dbReference>
<dbReference type="RefSeq" id="WP_071878765.1">
    <property type="nucleotide sequence ID" value="NZ_JXLC01000025.1"/>
</dbReference>
<evidence type="ECO:0000313" key="6">
    <source>
        <dbReference type="Proteomes" id="UP000065511"/>
    </source>
</evidence>
<dbReference type="AlphaFoldDB" id="A0A0S3KAW4"/>
<dbReference type="Proteomes" id="UP000183039">
    <property type="component" value="Unassembled WGS sequence"/>
</dbReference>
<dbReference type="InterPro" id="IPR007737">
    <property type="entry name" value="Mga_HTH"/>
</dbReference>
<dbReference type="EMBL" id="CP013614">
    <property type="protein sequence ID" value="ALS01364.1"/>
    <property type="molecule type" value="Genomic_DNA"/>
</dbReference>
<keyword evidence="6" id="KW-1185">Reference proteome</keyword>
<accession>A0A0S3KAW4</accession>
<proteinExistence type="predicted"/>
<dbReference type="InterPro" id="IPR050661">
    <property type="entry name" value="BglG_antiterminators"/>
</dbReference>
<protein>
    <recommendedName>
        <fullName evidence="3">Mga helix-turn-helix domain-containing protein</fullName>
    </recommendedName>
</protein>
<keyword evidence="1" id="KW-0805">Transcription regulation</keyword>
<dbReference type="InterPro" id="IPR036388">
    <property type="entry name" value="WH-like_DNA-bd_sf"/>
</dbReference>
<dbReference type="EMBL" id="JXLC01000025">
    <property type="protein sequence ID" value="OJG88590.1"/>
    <property type="molecule type" value="Genomic_DNA"/>
</dbReference>
<evidence type="ECO:0000313" key="5">
    <source>
        <dbReference type="EMBL" id="OJG88590.1"/>
    </source>
</evidence>
<feature type="domain" description="Mga helix-turn-helix" evidence="3">
    <location>
        <begin position="87"/>
        <end position="167"/>
    </location>
</feature>
<evidence type="ECO:0000259" key="3">
    <source>
        <dbReference type="Pfam" id="PF05043"/>
    </source>
</evidence>
<dbReference type="PANTHER" id="PTHR30185:SF18">
    <property type="entry name" value="TRANSCRIPTIONAL REGULATOR MTLR"/>
    <property type="match status" value="1"/>
</dbReference>
<dbReference type="Pfam" id="PF05043">
    <property type="entry name" value="Mga"/>
    <property type="match status" value="1"/>
</dbReference>
<keyword evidence="2" id="KW-0804">Transcription</keyword>
<sequence>MNVDLRMRALEIYDKDTQAQVILFALLSSKDSWFSIAELEKSSSFERRKINDCIDSLNQTISEANLKNFYIEYEKKRGYHLIAKNIILEDFISFLLKKTLEFKLLSAIYWETFVSVRKFSLTHHVSESSVIRKLNKLKMLLKKFDLSLSRKNFRLIGKETQIRVLYCFISWKYHEPNEWPYSHIISEQATCLLIKKIETFFNIGLNQIKKKKLAYVLANCCFRVKKAHKLKLNNTFRLYITNNPVFEKFKTQLPELYEHFNYSEEEIAFLFILFMTKDTYYLDPILQNDLVTFHSERSTPAYLCYQKIVSQSKKAQSLSNDEKRILTSYLLSIHITYNLFYSFRSKTILYNLAEIYDSKVLALIQPLIDSLKQANLIPPNRDITYLLEQYIHIASYLFDLATLKKTVNVLLVSDLSVVENHLISLSLTTYYSTLCNLNIHYYEQEDTCYDFIITNNTVVSSRLANVKKIFFYKNINKENYIKIVDIINSITKTKPNDLE</sequence>
<gene>
    <name evidence="4" type="ORF">ATZ33_08285</name>
    <name evidence="5" type="ORF">RV15_GL001775</name>
</gene>
<dbReference type="Gene3D" id="1.10.10.10">
    <property type="entry name" value="Winged helix-like DNA-binding domain superfamily/Winged helix DNA-binding domain"/>
    <property type="match status" value="1"/>
</dbReference>
<reference evidence="4 6" key="2">
    <citation type="submission" date="2015-12" db="EMBL/GenBank/DDBJ databases">
        <authorList>
            <person name="Lauer A."/>
            <person name="Humrighouse B."/>
            <person name="Loparev V."/>
            <person name="Shewmaker P.L."/>
            <person name="Whitney A.M."/>
            <person name="McLaughlin R.W."/>
        </authorList>
    </citation>
    <scope>NUCLEOTIDE SEQUENCE [LARGE SCALE GENOMIC DNA]</scope>
    <source>
        <strain evidence="4 6">LMG 23085</strain>
    </source>
</reference>
<name>A0A0S3KAW4_9ENTE</name>
<dbReference type="OrthoDB" id="2174552at2"/>
<organism evidence="5 7">
    <name type="scientific">Enterococcus silesiacus</name>
    <dbReference type="NCBI Taxonomy" id="332949"/>
    <lineage>
        <taxon>Bacteria</taxon>
        <taxon>Bacillati</taxon>
        <taxon>Bacillota</taxon>
        <taxon>Bacilli</taxon>
        <taxon>Lactobacillales</taxon>
        <taxon>Enterococcaceae</taxon>
        <taxon>Enterococcus</taxon>
    </lineage>
</organism>
<reference evidence="5 7" key="1">
    <citation type="submission" date="2014-12" db="EMBL/GenBank/DDBJ databases">
        <title>Draft genome sequences of 29 type strains of Enterococci.</title>
        <authorList>
            <person name="Zhong Z."/>
            <person name="Sun Z."/>
            <person name="Liu W."/>
            <person name="Zhang W."/>
            <person name="Zhang H."/>
        </authorList>
    </citation>
    <scope>NUCLEOTIDE SEQUENCE [LARGE SCALE GENOMIC DNA]</scope>
    <source>
        <strain evidence="5 7">DSM 22801</strain>
    </source>
</reference>